<organism evidence="1 2">
    <name type="scientific">Schizopora paradoxa</name>
    <dbReference type="NCBI Taxonomy" id="27342"/>
    <lineage>
        <taxon>Eukaryota</taxon>
        <taxon>Fungi</taxon>
        <taxon>Dikarya</taxon>
        <taxon>Basidiomycota</taxon>
        <taxon>Agaricomycotina</taxon>
        <taxon>Agaricomycetes</taxon>
        <taxon>Hymenochaetales</taxon>
        <taxon>Schizoporaceae</taxon>
        <taxon>Schizopora</taxon>
    </lineage>
</organism>
<feature type="non-terminal residue" evidence="1">
    <location>
        <position position="79"/>
    </location>
</feature>
<gene>
    <name evidence="1" type="ORF">SCHPADRAFT_933728</name>
</gene>
<dbReference type="Proteomes" id="UP000053477">
    <property type="component" value="Unassembled WGS sequence"/>
</dbReference>
<sequence>MEMEILNLHVGKHSFKLLRQACSACSSTRSRSHTYAKKCYRRNDPSGSTATEVFAFPFGLCFGWRRRARCALFPILLHI</sequence>
<reference evidence="1 2" key="1">
    <citation type="submission" date="2015-04" db="EMBL/GenBank/DDBJ databases">
        <title>Complete genome sequence of Schizopora paradoxa KUC8140, a cosmopolitan wood degrader in East Asia.</title>
        <authorList>
            <consortium name="DOE Joint Genome Institute"/>
            <person name="Min B."/>
            <person name="Park H."/>
            <person name="Jang Y."/>
            <person name="Kim J.-J."/>
            <person name="Kim K.H."/>
            <person name="Pangilinan J."/>
            <person name="Lipzen A."/>
            <person name="Riley R."/>
            <person name="Grigoriev I.V."/>
            <person name="Spatafora J.W."/>
            <person name="Choi I.-G."/>
        </authorList>
    </citation>
    <scope>NUCLEOTIDE SEQUENCE [LARGE SCALE GENOMIC DNA]</scope>
    <source>
        <strain evidence="1 2">KUC8140</strain>
    </source>
</reference>
<name>A0A0H2R0F2_9AGAM</name>
<evidence type="ECO:0000313" key="1">
    <source>
        <dbReference type="EMBL" id="KLO05204.1"/>
    </source>
</evidence>
<dbReference type="InParanoid" id="A0A0H2R0F2"/>
<protein>
    <submittedName>
        <fullName evidence="1">Uncharacterized protein</fullName>
    </submittedName>
</protein>
<accession>A0A0H2R0F2</accession>
<evidence type="ECO:0000313" key="2">
    <source>
        <dbReference type="Proteomes" id="UP000053477"/>
    </source>
</evidence>
<dbReference type="EMBL" id="KQ086345">
    <property type="protein sequence ID" value="KLO05204.1"/>
    <property type="molecule type" value="Genomic_DNA"/>
</dbReference>
<keyword evidence="2" id="KW-1185">Reference proteome</keyword>
<proteinExistence type="predicted"/>
<dbReference type="AlphaFoldDB" id="A0A0H2R0F2"/>